<evidence type="ECO:0000256" key="1">
    <source>
        <dbReference type="SAM" id="MobiDB-lite"/>
    </source>
</evidence>
<sequence length="281" mass="31522">MRVTTFRRRRLTARFEPISSSSVCRVHRHNMRDAPPVRSPGASFITARHAKKKKKKTQHTQLRRHNNNRNQLAESFRTENHAAVSAGCLSLFLVVHIHTMLYVQLQWRGPEPVSNTPSQTVLSHAVSPQRVSPFSLKKTTAPKQPPDRSFCTSRCERYATRRFSRRTHQHRGRDDGCFPRRRASSPARGGRVSFAVESVVSDDGCNIRTRAVKGAFSYGVLRAVSLPLAGVRQAAAPARHAGTTPPRRLLAHASVLRLVTGRESAAALLSFIFINRQVDRL</sequence>
<gene>
    <name evidence="2" type="ORF">HPB51_020768</name>
</gene>
<protein>
    <submittedName>
        <fullName evidence="2">Uncharacterized protein</fullName>
    </submittedName>
</protein>
<reference evidence="2" key="2">
    <citation type="submission" date="2021-09" db="EMBL/GenBank/DDBJ databases">
        <authorList>
            <person name="Jia N."/>
            <person name="Wang J."/>
            <person name="Shi W."/>
            <person name="Du L."/>
            <person name="Sun Y."/>
            <person name="Zhan W."/>
            <person name="Jiang J."/>
            <person name="Wang Q."/>
            <person name="Zhang B."/>
            <person name="Ji P."/>
            <person name="Sakyi L.B."/>
            <person name="Cui X."/>
            <person name="Yuan T."/>
            <person name="Jiang B."/>
            <person name="Yang W."/>
            <person name="Lam T.T.-Y."/>
            <person name="Chang Q."/>
            <person name="Ding S."/>
            <person name="Wang X."/>
            <person name="Zhu J."/>
            <person name="Ruan X."/>
            <person name="Zhao L."/>
            <person name="Wei J."/>
            <person name="Que T."/>
            <person name="Du C."/>
            <person name="Cheng J."/>
            <person name="Dai P."/>
            <person name="Han X."/>
            <person name="Huang E."/>
            <person name="Gao Y."/>
            <person name="Liu J."/>
            <person name="Shao H."/>
            <person name="Ye R."/>
            <person name="Li L."/>
            <person name="Wei W."/>
            <person name="Wang X."/>
            <person name="Wang C."/>
            <person name="Huo Q."/>
            <person name="Li W."/>
            <person name="Guo W."/>
            <person name="Chen H."/>
            <person name="Chen S."/>
            <person name="Zhou L."/>
            <person name="Zhou L."/>
            <person name="Ni X."/>
            <person name="Tian J."/>
            <person name="Zhou Y."/>
            <person name="Sheng Y."/>
            <person name="Liu T."/>
            <person name="Pan Y."/>
            <person name="Xia L."/>
            <person name="Li J."/>
            <person name="Zhao F."/>
            <person name="Cao W."/>
        </authorList>
    </citation>
    <scope>NUCLEOTIDE SEQUENCE</scope>
    <source>
        <strain evidence="2">Rmic-2018</strain>
        <tissue evidence="2">Larvae</tissue>
    </source>
</reference>
<dbReference type="AlphaFoldDB" id="A0A9J6DQ57"/>
<proteinExistence type="predicted"/>
<feature type="region of interest" description="Disordered" evidence="1">
    <location>
        <begin position="164"/>
        <end position="189"/>
    </location>
</feature>
<dbReference type="Proteomes" id="UP000821866">
    <property type="component" value="Chromosome 6"/>
</dbReference>
<keyword evidence="3" id="KW-1185">Reference proteome</keyword>
<evidence type="ECO:0000313" key="3">
    <source>
        <dbReference type="Proteomes" id="UP000821866"/>
    </source>
</evidence>
<evidence type="ECO:0000313" key="2">
    <source>
        <dbReference type="EMBL" id="KAH8024010.1"/>
    </source>
</evidence>
<dbReference type="EMBL" id="JABSTU010000008">
    <property type="protein sequence ID" value="KAH8024010.1"/>
    <property type="molecule type" value="Genomic_DNA"/>
</dbReference>
<reference evidence="2" key="1">
    <citation type="journal article" date="2020" name="Cell">
        <title>Large-Scale Comparative Analyses of Tick Genomes Elucidate Their Genetic Diversity and Vector Capacities.</title>
        <authorList>
            <consortium name="Tick Genome and Microbiome Consortium (TIGMIC)"/>
            <person name="Jia N."/>
            <person name="Wang J."/>
            <person name="Shi W."/>
            <person name="Du L."/>
            <person name="Sun Y."/>
            <person name="Zhan W."/>
            <person name="Jiang J.F."/>
            <person name="Wang Q."/>
            <person name="Zhang B."/>
            <person name="Ji P."/>
            <person name="Bell-Sakyi L."/>
            <person name="Cui X.M."/>
            <person name="Yuan T.T."/>
            <person name="Jiang B.G."/>
            <person name="Yang W.F."/>
            <person name="Lam T.T."/>
            <person name="Chang Q.C."/>
            <person name="Ding S.J."/>
            <person name="Wang X.J."/>
            <person name="Zhu J.G."/>
            <person name="Ruan X.D."/>
            <person name="Zhao L."/>
            <person name="Wei J.T."/>
            <person name="Ye R.Z."/>
            <person name="Que T.C."/>
            <person name="Du C.H."/>
            <person name="Zhou Y.H."/>
            <person name="Cheng J.X."/>
            <person name="Dai P.F."/>
            <person name="Guo W.B."/>
            <person name="Han X.H."/>
            <person name="Huang E.J."/>
            <person name="Li L.F."/>
            <person name="Wei W."/>
            <person name="Gao Y.C."/>
            <person name="Liu J.Z."/>
            <person name="Shao H.Z."/>
            <person name="Wang X."/>
            <person name="Wang C.C."/>
            <person name="Yang T.C."/>
            <person name="Huo Q.B."/>
            <person name="Li W."/>
            <person name="Chen H.Y."/>
            <person name="Chen S.E."/>
            <person name="Zhou L.G."/>
            <person name="Ni X.B."/>
            <person name="Tian J.H."/>
            <person name="Sheng Y."/>
            <person name="Liu T."/>
            <person name="Pan Y.S."/>
            <person name="Xia L.Y."/>
            <person name="Li J."/>
            <person name="Zhao F."/>
            <person name="Cao W.C."/>
        </authorList>
    </citation>
    <scope>NUCLEOTIDE SEQUENCE</scope>
    <source>
        <strain evidence="2">Rmic-2018</strain>
    </source>
</reference>
<comment type="caution">
    <text evidence="2">The sequence shown here is derived from an EMBL/GenBank/DDBJ whole genome shotgun (WGS) entry which is preliminary data.</text>
</comment>
<name>A0A9J6DQ57_RHIMP</name>
<organism evidence="2 3">
    <name type="scientific">Rhipicephalus microplus</name>
    <name type="common">Cattle tick</name>
    <name type="synonym">Boophilus microplus</name>
    <dbReference type="NCBI Taxonomy" id="6941"/>
    <lineage>
        <taxon>Eukaryota</taxon>
        <taxon>Metazoa</taxon>
        <taxon>Ecdysozoa</taxon>
        <taxon>Arthropoda</taxon>
        <taxon>Chelicerata</taxon>
        <taxon>Arachnida</taxon>
        <taxon>Acari</taxon>
        <taxon>Parasitiformes</taxon>
        <taxon>Ixodida</taxon>
        <taxon>Ixodoidea</taxon>
        <taxon>Ixodidae</taxon>
        <taxon>Rhipicephalinae</taxon>
        <taxon>Rhipicephalus</taxon>
        <taxon>Boophilus</taxon>
    </lineage>
</organism>
<accession>A0A9J6DQ57</accession>